<evidence type="ECO:0000313" key="17">
    <source>
        <dbReference type="Proteomes" id="UP000190837"/>
    </source>
</evidence>
<evidence type="ECO:0000256" key="12">
    <source>
        <dbReference type="ARBA" id="ARBA00031101"/>
    </source>
</evidence>
<evidence type="ECO:0000313" key="16">
    <source>
        <dbReference type="EMBL" id="SAM67452.1"/>
    </source>
</evidence>
<keyword evidence="9" id="KW-0413">Isomerase</keyword>
<dbReference type="RefSeq" id="WP_079541364.1">
    <property type="nucleotide sequence ID" value="NZ_CP171111.1"/>
</dbReference>
<evidence type="ECO:0000256" key="9">
    <source>
        <dbReference type="ARBA" id="ARBA00023235"/>
    </source>
</evidence>
<organism evidence="16 17">
    <name type="scientific">Cardiobacterium hominis</name>
    <dbReference type="NCBI Taxonomy" id="2718"/>
    <lineage>
        <taxon>Bacteria</taxon>
        <taxon>Pseudomonadati</taxon>
        <taxon>Pseudomonadota</taxon>
        <taxon>Gammaproteobacteria</taxon>
        <taxon>Cardiobacteriales</taxon>
        <taxon>Cardiobacteriaceae</taxon>
        <taxon>Cardiobacterium</taxon>
    </lineage>
</organism>
<dbReference type="EC" id="5.1.99.8" evidence="5"/>
<dbReference type="PANTHER" id="PTHR42844:SF1">
    <property type="entry name" value="DIHYDRONEOPTERIN ALDOLASE 1-RELATED"/>
    <property type="match status" value="1"/>
</dbReference>
<evidence type="ECO:0000256" key="6">
    <source>
        <dbReference type="ARBA" id="ARBA00013043"/>
    </source>
</evidence>
<evidence type="ECO:0000256" key="11">
    <source>
        <dbReference type="ARBA" id="ARBA00029947"/>
    </source>
</evidence>
<dbReference type="GO" id="GO:0046656">
    <property type="term" value="P:folic acid biosynthetic process"/>
    <property type="evidence" value="ECO:0007669"/>
    <property type="project" value="UniProtKB-KW"/>
</dbReference>
<reference evidence="17" key="1">
    <citation type="submission" date="2016-04" db="EMBL/GenBank/DDBJ databases">
        <authorList>
            <person name="Tagini F."/>
        </authorList>
    </citation>
    <scope>NUCLEOTIDE SEQUENCE [LARGE SCALE GENOMIC DNA]</scope>
    <source>
        <strain evidence="17">CHUV0807</strain>
    </source>
</reference>
<dbReference type="EC" id="4.1.2.25" evidence="6"/>
<protein>
    <recommendedName>
        <fullName evidence="7">Dihydroneopterin aldolase</fullName>
        <ecNumber evidence="6">4.1.2.25</ecNumber>
        <ecNumber evidence="5">5.1.99.8</ecNumber>
    </recommendedName>
    <alternativeName>
        <fullName evidence="12">7,8-dihydroneopterin 2'-epimerase</fullName>
    </alternativeName>
    <alternativeName>
        <fullName evidence="14">7,8-dihydroneopterin aldolase</fullName>
    </alternativeName>
    <alternativeName>
        <fullName evidence="11">7,8-dihydroneopterin epimerase</fullName>
    </alternativeName>
    <alternativeName>
        <fullName evidence="13">Dihydroneopterin epimerase</fullName>
    </alternativeName>
</protein>
<evidence type="ECO:0000256" key="8">
    <source>
        <dbReference type="ARBA" id="ARBA00022909"/>
    </source>
</evidence>
<keyword evidence="10 16" id="KW-0456">Lyase</keyword>
<accession>A0A1C3H5I7</accession>
<evidence type="ECO:0000256" key="1">
    <source>
        <dbReference type="ARBA" id="ARBA00000693"/>
    </source>
</evidence>
<dbReference type="FunFam" id="3.30.1130.10:FF:000002">
    <property type="entry name" value="7,8-dihydroneopterin aldolase"/>
    <property type="match status" value="1"/>
</dbReference>
<evidence type="ECO:0000256" key="10">
    <source>
        <dbReference type="ARBA" id="ARBA00023239"/>
    </source>
</evidence>
<evidence type="ECO:0000256" key="13">
    <source>
        <dbReference type="ARBA" id="ARBA00032109"/>
    </source>
</evidence>
<dbReference type="InterPro" id="IPR006156">
    <property type="entry name" value="Dihydroneopterin_aldolase"/>
</dbReference>
<evidence type="ECO:0000256" key="5">
    <source>
        <dbReference type="ARBA" id="ARBA00012234"/>
    </source>
</evidence>
<name>A0A1C3H5I7_9GAMM</name>
<keyword evidence="8" id="KW-0289">Folate biosynthesis</keyword>
<evidence type="ECO:0000259" key="15">
    <source>
        <dbReference type="SMART" id="SM00905"/>
    </source>
</evidence>
<dbReference type="PANTHER" id="PTHR42844">
    <property type="entry name" value="DIHYDRONEOPTERIN ALDOLASE 1-RELATED"/>
    <property type="match status" value="1"/>
</dbReference>
<comment type="similarity">
    <text evidence="4">Belongs to the DHNA family.</text>
</comment>
<gene>
    <name evidence="16" type="ORF">CHUV0807_1810</name>
</gene>
<dbReference type="GO" id="GO:0004150">
    <property type="term" value="F:dihydroneopterin aldolase activity"/>
    <property type="evidence" value="ECO:0007669"/>
    <property type="project" value="UniProtKB-EC"/>
</dbReference>
<comment type="pathway">
    <text evidence="3">Cofactor biosynthesis; tetrahydrofolate biosynthesis; 2-amino-4-hydroxy-6-hydroxymethyl-7,8-dihydropteridine diphosphate from 7,8-dihydroneopterin triphosphate: step 3/4.</text>
</comment>
<dbReference type="GO" id="GO:0005737">
    <property type="term" value="C:cytoplasm"/>
    <property type="evidence" value="ECO:0007669"/>
    <property type="project" value="TreeGrafter"/>
</dbReference>
<dbReference type="AlphaFoldDB" id="A0A1C3H5I7"/>
<comment type="catalytic activity">
    <reaction evidence="2">
        <text>7,8-dihydroneopterin = 6-hydroxymethyl-7,8-dihydropterin + glycolaldehyde</text>
        <dbReference type="Rhea" id="RHEA:10540"/>
        <dbReference type="ChEBI" id="CHEBI:17001"/>
        <dbReference type="ChEBI" id="CHEBI:17071"/>
        <dbReference type="ChEBI" id="CHEBI:44841"/>
        <dbReference type="EC" id="4.1.2.25"/>
    </reaction>
</comment>
<evidence type="ECO:0000256" key="4">
    <source>
        <dbReference type="ARBA" id="ARBA00005708"/>
    </source>
</evidence>
<dbReference type="Proteomes" id="UP000190837">
    <property type="component" value="Unassembled WGS sequence"/>
</dbReference>
<comment type="catalytic activity">
    <reaction evidence="1">
        <text>7,8-dihydroneopterin = 7,8-dihydromonapterin</text>
        <dbReference type="Rhea" id="RHEA:45328"/>
        <dbReference type="ChEBI" id="CHEBI:17001"/>
        <dbReference type="ChEBI" id="CHEBI:71175"/>
        <dbReference type="EC" id="5.1.99.8"/>
    </reaction>
</comment>
<dbReference type="Pfam" id="PF02152">
    <property type="entry name" value="FolB"/>
    <property type="match status" value="1"/>
</dbReference>
<dbReference type="InterPro" id="IPR043133">
    <property type="entry name" value="GTP-CH-I_C/QueF"/>
</dbReference>
<evidence type="ECO:0000256" key="7">
    <source>
        <dbReference type="ARBA" id="ARBA00018285"/>
    </source>
</evidence>
<evidence type="ECO:0000256" key="2">
    <source>
        <dbReference type="ARBA" id="ARBA00001353"/>
    </source>
</evidence>
<dbReference type="SMART" id="SM00905">
    <property type="entry name" value="FolB"/>
    <property type="match status" value="1"/>
</dbReference>
<dbReference type="NCBIfam" id="TIGR00526">
    <property type="entry name" value="folB_dom"/>
    <property type="match status" value="1"/>
</dbReference>
<evidence type="ECO:0000256" key="3">
    <source>
        <dbReference type="ARBA" id="ARBA00005013"/>
    </source>
</evidence>
<feature type="domain" description="Dihydroneopterin aldolase/epimerase" evidence="15">
    <location>
        <begin position="7"/>
        <end position="117"/>
    </location>
</feature>
<dbReference type="Gene3D" id="3.30.1130.10">
    <property type="match status" value="1"/>
</dbReference>
<dbReference type="EMBL" id="FKLO01000061">
    <property type="protein sequence ID" value="SAM67452.1"/>
    <property type="molecule type" value="Genomic_DNA"/>
</dbReference>
<dbReference type="SUPFAM" id="SSF55620">
    <property type="entry name" value="Tetrahydrobiopterin biosynthesis enzymes-like"/>
    <property type="match status" value="1"/>
</dbReference>
<proteinExistence type="inferred from homology"/>
<sequence length="120" mass="13165">MNTQDIIYIHAIKVRTVIGILPHERAMKQTLIIDCELSTDTRAAGASDDIADALNYAAICDSITAFAASADYQLLEAFAEALAATLLEQYPAENIRLDIQKPGALEATREVGLRIYRARK</sequence>
<dbReference type="GO" id="GO:0016853">
    <property type="term" value="F:isomerase activity"/>
    <property type="evidence" value="ECO:0007669"/>
    <property type="project" value="UniProtKB-KW"/>
</dbReference>
<evidence type="ECO:0000256" key="14">
    <source>
        <dbReference type="ARBA" id="ARBA00032903"/>
    </source>
</evidence>
<dbReference type="InterPro" id="IPR006157">
    <property type="entry name" value="FolB_dom"/>
</dbReference>